<dbReference type="Proteomes" id="UP000325113">
    <property type="component" value="Unassembled WGS sequence"/>
</dbReference>
<evidence type="ECO:0000313" key="3">
    <source>
        <dbReference type="EMBL" id="KAA0148416.1"/>
    </source>
</evidence>
<keyword evidence="4" id="KW-1185">Reference proteome</keyword>
<sequence>MDRSMTATMARTGGLLPSSARKPVLRSQYSDQEGILSWVEHQFNNDVIMQQSWVDEDAVEDAYTGPECLPTGDDLDELEARARESALLVEAGAVGIASAVELVSRMSESARRAPCGPSVFNARVRLMWDVLQARAVGLRSPPSAAAVARSAAGLRLDASQLLAAALPEGRPGAATPRDVIEAVLDVAAAAVGARERYLEAAATAGRCSHPGPVDGARVADADAPLPTEGSSAALQAAKIKREAAQADVERHAKAADAHEQSAREAAESLADLAAPLGALLDTALAVAELAEAEAADAVGAFEAAAASEGSAAAAAAAAAQVLKGLTFGLCGRVMPPLLCALAIVEDELFAAPTRPSSPPGPLARR</sequence>
<evidence type="ECO:0000313" key="5">
    <source>
        <dbReference type="Proteomes" id="UP000325113"/>
    </source>
</evidence>
<keyword evidence="1" id="KW-0175">Coiled coil</keyword>
<protein>
    <submittedName>
        <fullName evidence="2">Uncharacterized protein</fullName>
    </submittedName>
</protein>
<evidence type="ECO:0000313" key="2">
    <source>
        <dbReference type="EMBL" id="KAA0145601.1"/>
    </source>
</evidence>
<accession>A0A5A8C0Y7</accession>
<dbReference type="EMBL" id="VLTN01000053">
    <property type="protein sequence ID" value="KAA0148416.1"/>
    <property type="molecule type" value="Genomic_DNA"/>
</dbReference>
<gene>
    <name evidence="3" type="ORF">FNF29_06634</name>
    <name evidence="2" type="ORF">FNF31_08014</name>
</gene>
<evidence type="ECO:0000313" key="4">
    <source>
        <dbReference type="Proteomes" id="UP000323011"/>
    </source>
</evidence>
<evidence type="ECO:0000256" key="1">
    <source>
        <dbReference type="SAM" id="Coils"/>
    </source>
</evidence>
<feature type="coiled-coil region" evidence="1">
    <location>
        <begin position="234"/>
        <end position="261"/>
    </location>
</feature>
<dbReference type="AlphaFoldDB" id="A0A5A8C0Y7"/>
<name>A0A5A8C0Y7_CAFRO</name>
<reference evidence="4 5" key="1">
    <citation type="submission" date="2019-07" db="EMBL/GenBank/DDBJ databases">
        <title>Genomes of Cafeteria roenbergensis.</title>
        <authorList>
            <person name="Fischer M.G."/>
            <person name="Hackl T."/>
            <person name="Roman M."/>
        </authorList>
    </citation>
    <scope>NUCLEOTIDE SEQUENCE [LARGE SCALE GENOMIC DNA]</scope>
    <source>
        <strain evidence="3 4">BVI</strain>
        <strain evidence="2 5">Cflag</strain>
    </source>
</reference>
<dbReference type="Proteomes" id="UP000323011">
    <property type="component" value="Unassembled WGS sequence"/>
</dbReference>
<proteinExistence type="predicted"/>
<dbReference type="EMBL" id="VLTM01000253">
    <property type="protein sequence ID" value="KAA0145601.1"/>
    <property type="molecule type" value="Genomic_DNA"/>
</dbReference>
<comment type="caution">
    <text evidence="2">The sequence shown here is derived from an EMBL/GenBank/DDBJ whole genome shotgun (WGS) entry which is preliminary data.</text>
</comment>
<organism evidence="2 5">
    <name type="scientific">Cafeteria roenbergensis</name>
    <name type="common">Marine flagellate</name>
    <dbReference type="NCBI Taxonomy" id="33653"/>
    <lineage>
        <taxon>Eukaryota</taxon>
        <taxon>Sar</taxon>
        <taxon>Stramenopiles</taxon>
        <taxon>Bigyra</taxon>
        <taxon>Opalozoa</taxon>
        <taxon>Bicosoecida</taxon>
        <taxon>Cafeteriaceae</taxon>
        <taxon>Cafeteria</taxon>
    </lineage>
</organism>